<gene>
    <name evidence="2" type="ORF">LLUT_LOCUS941</name>
</gene>
<evidence type="ECO:0000313" key="3">
    <source>
        <dbReference type="Proteomes" id="UP001497480"/>
    </source>
</evidence>
<comment type="caution">
    <text evidence="2">The sequence shown here is derived from an EMBL/GenBank/DDBJ whole genome shotgun (WGS) entry which is preliminary data.</text>
</comment>
<dbReference type="AlphaFoldDB" id="A0AAV1VSM5"/>
<evidence type="ECO:0000313" key="2">
    <source>
        <dbReference type="EMBL" id="CAL0299881.1"/>
    </source>
</evidence>
<keyword evidence="3" id="KW-1185">Reference proteome</keyword>
<dbReference type="Proteomes" id="UP001497480">
    <property type="component" value="Unassembled WGS sequence"/>
</dbReference>
<feature type="region of interest" description="Disordered" evidence="1">
    <location>
        <begin position="326"/>
        <end position="366"/>
    </location>
</feature>
<sequence>MLTKMSSDSKITKPKKNFQLVLNYSNQRVWKNESGAGANAVSRAVDMTFSSTNGPLSEIVWSPSKGFSLNCVDSSFDDKTSSLYREVEPGSMVLALLQSVSGCMPTTAEPLDDVFVKPISIISAKDDISSSGSPTTHPKSDSDAVIQDCKAHEEHNTGSGGNMEKMYTARGVPDLPNDEANVETSIISEIKGNKSSNISGHVDHRPVDNSFQQADEPQPSLGQNPSSGKHSNGVMDSSFSKQVVVTEDALYTGVEHINESDALKSPGRSAVEKLESSAENNIQTFNLEATCAAKSGVLVSQSNENKNKCQGNEMVLLCDKNLPVTHSPRDSKVQMTRYTGEEKSSSDIDASESLSKEENDSRTSVESRYRADMLSIGKKRCIFQQPLIVGSKRVKRQIQETSHSKSYVQPDSSFMNLFSNMRKRFSQSTHDEGKPLAHTIANPDHHHLLWPDPQLITCNNNQDIAPQNTGLKSKFHSTCCAEKNSLYKQYFQSNKIEVSTQRYDSSPSLQSKVRPINFLDSHENRKKYSLETKSCYHLELIKEKEGVILHSSSTKQNKNNNDILESYASSERHETTIFHKSDNPEDLSISRFFPKSTTPLMICDHLKETGGSQIYSTDFSRLSPSCKRITYLNNFKIEEAREQSGDNLLVAEAKKLQNCSVNKKASTGHKGNNDHISRRNFSPITPFPGFSDSVAMAPMFARRLGAIKHMPTNRTDSLSHRKTSTVVHHLSSWC</sequence>
<accession>A0AAV1VSM5</accession>
<name>A0AAV1VSM5_LUPLU</name>
<dbReference type="PANTHER" id="PTHR38940:SF5">
    <property type="match status" value="1"/>
</dbReference>
<dbReference type="PANTHER" id="PTHR38940">
    <property type="entry name" value="PLUS3 DOMAIN-CONTAINING PROTEIN"/>
    <property type="match status" value="1"/>
</dbReference>
<organism evidence="2 3">
    <name type="scientific">Lupinus luteus</name>
    <name type="common">European yellow lupine</name>
    <dbReference type="NCBI Taxonomy" id="3873"/>
    <lineage>
        <taxon>Eukaryota</taxon>
        <taxon>Viridiplantae</taxon>
        <taxon>Streptophyta</taxon>
        <taxon>Embryophyta</taxon>
        <taxon>Tracheophyta</taxon>
        <taxon>Spermatophyta</taxon>
        <taxon>Magnoliopsida</taxon>
        <taxon>eudicotyledons</taxon>
        <taxon>Gunneridae</taxon>
        <taxon>Pentapetalae</taxon>
        <taxon>rosids</taxon>
        <taxon>fabids</taxon>
        <taxon>Fabales</taxon>
        <taxon>Fabaceae</taxon>
        <taxon>Papilionoideae</taxon>
        <taxon>50 kb inversion clade</taxon>
        <taxon>genistoids sensu lato</taxon>
        <taxon>core genistoids</taxon>
        <taxon>Genisteae</taxon>
        <taxon>Lupinus</taxon>
    </lineage>
</organism>
<reference evidence="2 3" key="1">
    <citation type="submission" date="2024-03" db="EMBL/GenBank/DDBJ databases">
        <authorList>
            <person name="Martinez-Hernandez J."/>
        </authorList>
    </citation>
    <scope>NUCLEOTIDE SEQUENCE [LARGE SCALE GENOMIC DNA]</scope>
</reference>
<dbReference type="EMBL" id="CAXHTB010000001">
    <property type="protein sequence ID" value="CAL0299881.1"/>
    <property type="molecule type" value="Genomic_DNA"/>
</dbReference>
<feature type="region of interest" description="Disordered" evidence="1">
    <location>
        <begin position="192"/>
        <end position="235"/>
    </location>
</feature>
<evidence type="ECO:0000256" key="1">
    <source>
        <dbReference type="SAM" id="MobiDB-lite"/>
    </source>
</evidence>
<proteinExistence type="predicted"/>
<feature type="compositionally biased region" description="Basic and acidic residues" evidence="1">
    <location>
        <begin position="354"/>
        <end position="366"/>
    </location>
</feature>
<feature type="compositionally biased region" description="Polar residues" evidence="1">
    <location>
        <begin position="209"/>
        <end position="235"/>
    </location>
</feature>
<protein>
    <submittedName>
        <fullName evidence="2">Uncharacterized protein</fullName>
    </submittedName>
</protein>